<dbReference type="InParanoid" id="A0A455BSU3"/>
<feature type="compositionally biased region" description="Pro residues" evidence="1">
    <location>
        <begin position="119"/>
        <end position="134"/>
    </location>
</feature>
<feature type="compositionally biased region" description="Pro residues" evidence="1">
    <location>
        <begin position="279"/>
        <end position="294"/>
    </location>
</feature>
<feature type="compositionally biased region" description="Basic and acidic residues" evidence="1">
    <location>
        <begin position="160"/>
        <end position="174"/>
    </location>
</feature>
<feature type="compositionally biased region" description="Basic residues" evidence="1">
    <location>
        <begin position="137"/>
        <end position="149"/>
    </location>
</feature>
<keyword evidence="2" id="KW-1185">Reference proteome</keyword>
<dbReference type="GeneID" id="114487059"/>
<evidence type="ECO:0000256" key="1">
    <source>
        <dbReference type="SAM" id="MobiDB-lite"/>
    </source>
</evidence>
<feature type="compositionally biased region" description="Basic and acidic residues" evidence="1">
    <location>
        <begin position="73"/>
        <end position="85"/>
    </location>
</feature>
<reference evidence="3" key="1">
    <citation type="submission" date="2025-08" db="UniProtKB">
        <authorList>
            <consortium name="RefSeq"/>
        </authorList>
    </citation>
    <scope>IDENTIFICATION</scope>
    <source>
        <tissue evidence="3">Muscle</tissue>
    </source>
</reference>
<evidence type="ECO:0000313" key="2">
    <source>
        <dbReference type="Proteomes" id="UP000248484"/>
    </source>
</evidence>
<evidence type="ECO:0000313" key="3">
    <source>
        <dbReference type="RefSeq" id="XP_028350888.1"/>
    </source>
</evidence>
<gene>
    <name evidence="3" type="primary">LOC114487059</name>
</gene>
<feature type="region of interest" description="Disordered" evidence="1">
    <location>
        <begin position="73"/>
        <end position="299"/>
    </location>
</feature>
<proteinExistence type="predicted"/>
<feature type="compositionally biased region" description="Gly residues" evidence="1">
    <location>
        <begin position="184"/>
        <end position="195"/>
    </location>
</feature>
<name>A0A455BSU3_PHYMC</name>
<dbReference type="Proteomes" id="UP000248484">
    <property type="component" value="Chromosome 11"/>
</dbReference>
<dbReference type="RefSeq" id="XP_028350888.1">
    <property type="nucleotide sequence ID" value="XM_028495087.1"/>
</dbReference>
<protein>
    <submittedName>
        <fullName evidence="3">Translation initiation factor IF-2-like</fullName>
    </submittedName>
</protein>
<dbReference type="KEGG" id="pcad:114487059"/>
<sequence>MRPLPPAPQERTGFKATEDKCPIRYLTRERWTVNKCNYSYNPGVISPVGQLFGNHLPKEKQCEVQFPVCPRKPELKGQRAPEREPGAPLSSPGTRAPGGGRCTALRGAAQGSDGGPEPLRIPPPTTTPQPPGPSPRARSRLTYRRRRRLPGPAPAAASRARPECRERGATKRQSEPGPRPARPRGGGAGAAGVGEPGARPHPARAGSSRPLQQLGGPSLHSRVSSLRPGARDKSPRTPTPRLLGSAGTRPPLFPIPPHQASHASPATLCPHPSPDRNVLPPPLRRPRDSSPPSPGSSKFPVSWEPCLFRTPDFPLSLPHGPLAQFSPYPYRQTFSPYLVGNFKV</sequence>
<accession>A0A455BSU3</accession>
<dbReference type="AlphaFoldDB" id="A0A455BSU3"/>
<organism evidence="2 3">
    <name type="scientific">Physeter macrocephalus</name>
    <name type="common">Sperm whale</name>
    <name type="synonym">Physeter catodon</name>
    <dbReference type="NCBI Taxonomy" id="9755"/>
    <lineage>
        <taxon>Eukaryota</taxon>
        <taxon>Metazoa</taxon>
        <taxon>Chordata</taxon>
        <taxon>Craniata</taxon>
        <taxon>Vertebrata</taxon>
        <taxon>Euteleostomi</taxon>
        <taxon>Mammalia</taxon>
        <taxon>Eutheria</taxon>
        <taxon>Laurasiatheria</taxon>
        <taxon>Artiodactyla</taxon>
        <taxon>Whippomorpha</taxon>
        <taxon>Cetacea</taxon>
        <taxon>Odontoceti</taxon>
        <taxon>Physeteridae</taxon>
        <taxon>Physeter</taxon>
    </lineage>
</organism>